<reference evidence="4 5" key="1">
    <citation type="submission" date="2019-11" db="EMBL/GenBank/DDBJ databases">
        <title>Comparative genomics of hydrocarbon-degrading Desulfosarcina strains.</title>
        <authorList>
            <person name="Watanabe M."/>
            <person name="Kojima H."/>
            <person name="Fukui M."/>
        </authorList>
    </citation>
    <scope>NUCLEOTIDE SEQUENCE [LARGE SCALE GENOMIC DNA]</scope>
    <source>
        <strain evidence="4 5">PP31</strain>
    </source>
</reference>
<evidence type="ECO:0000313" key="4">
    <source>
        <dbReference type="EMBL" id="BBO75514.1"/>
    </source>
</evidence>
<gene>
    <name evidence="4" type="ORF">DSCW_29310</name>
</gene>
<keyword evidence="5" id="KW-1185">Reference proteome</keyword>
<accession>A0A5K7ZAN0</accession>
<feature type="transmembrane region" description="Helical" evidence="2">
    <location>
        <begin position="43"/>
        <end position="60"/>
    </location>
</feature>
<evidence type="ECO:0000256" key="1">
    <source>
        <dbReference type="SAM" id="Coils"/>
    </source>
</evidence>
<feature type="coiled-coil region" evidence="1">
    <location>
        <begin position="170"/>
        <end position="200"/>
    </location>
</feature>
<dbReference type="AlphaFoldDB" id="A0A5K7ZAN0"/>
<feature type="transmembrane region" description="Helical" evidence="2">
    <location>
        <begin position="115"/>
        <end position="135"/>
    </location>
</feature>
<dbReference type="EMBL" id="AP021875">
    <property type="protein sequence ID" value="BBO75514.1"/>
    <property type="molecule type" value="Genomic_DNA"/>
</dbReference>
<evidence type="ECO:0000313" key="5">
    <source>
        <dbReference type="Proteomes" id="UP000427769"/>
    </source>
</evidence>
<dbReference type="Pfam" id="PF20966">
    <property type="entry name" value="MASE6"/>
    <property type="match status" value="1"/>
</dbReference>
<feature type="transmembrane region" description="Helical" evidence="2">
    <location>
        <begin position="14"/>
        <end position="31"/>
    </location>
</feature>
<keyword evidence="1" id="KW-0175">Coiled coil</keyword>
<evidence type="ECO:0000259" key="3">
    <source>
        <dbReference type="Pfam" id="PF20966"/>
    </source>
</evidence>
<protein>
    <recommendedName>
        <fullName evidence="3">MASE6 domain-containing protein</fullName>
    </recommendedName>
</protein>
<keyword evidence="2" id="KW-1133">Transmembrane helix</keyword>
<dbReference type="Proteomes" id="UP000427769">
    <property type="component" value="Chromosome"/>
</dbReference>
<sequence length="257" mass="29051">MQATSSTERQRKRFLYTLCAVIIVVAFTILTAINATERNFKEIPINLAVIAVMTASLAALKRWDADQTIYRASHALISLGLCYSVSIGAGEETVLFWALIAPLLFFFFFGKREGIIWTILFYACLIVILFLPGWFDGHVYSGVTISRFLITLTIISIVGFGLESSRTRFSRLLSEKNRALRNEKQQLEKALKDVKALSGLLPICSNCKKIRNDEGYWEQVEVYVRDHSEAEFSHGICPECIKQLYPGFKGKKDSDKS</sequence>
<dbReference type="InterPro" id="IPR048435">
    <property type="entry name" value="MASE6"/>
</dbReference>
<feature type="domain" description="MASE6" evidence="3">
    <location>
        <begin position="7"/>
        <end position="168"/>
    </location>
</feature>
<feature type="transmembrane region" description="Helical" evidence="2">
    <location>
        <begin position="72"/>
        <end position="88"/>
    </location>
</feature>
<feature type="transmembrane region" description="Helical" evidence="2">
    <location>
        <begin position="94"/>
        <end position="110"/>
    </location>
</feature>
<feature type="transmembrane region" description="Helical" evidence="2">
    <location>
        <begin position="141"/>
        <end position="162"/>
    </location>
</feature>
<name>A0A5K7ZAN0_9BACT</name>
<keyword evidence="2" id="KW-0472">Membrane</keyword>
<dbReference type="RefSeq" id="WP_155304427.1">
    <property type="nucleotide sequence ID" value="NZ_AP021875.1"/>
</dbReference>
<dbReference type="KEGG" id="dwd:DSCW_29310"/>
<evidence type="ECO:0000256" key="2">
    <source>
        <dbReference type="SAM" id="Phobius"/>
    </source>
</evidence>
<organism evidence="4 5">
    <name type="scientific">Desulfosarcina widdelii</name>
    <dbReference type="NCBI Taxonomy" id="947919"/>
    <lineage>
        <taxon>Bacteria</taxon>
        <taxon>Pseudomonadati</taxon>
        <taxon>Thermodesulfobacteriota</taxon>
        <taxon>Desulfobacteria</taxon>
        <taxon>Desulfobacterales</taxon>
        <taxon>Desulfosarcinaceae</taxon>
        <taxon>Desulfosarcina</taxon>
    </lineage>
</organism>
<keyword evidence="2" id="KW-0812">Transmembrane</keyword>
<dbReference type="OrthoDB" id="5503776at2"/>
<proteinExistence type="predicted"/>